<reference evidence="5" key="1">
    <citation type="submission" date="2015-09" db="EMBL/GenBank/DDBJ databases">
        <authorList>
            <consortium name="Pathogen Informatics"/>
        </authorList>
    </citation>
    <scope>NUCLEOTIDE SEQUENCE [LARGE SCALE GENOMIC DNA]</scope>
    <source>
        <strain evidence="5">Lake Konstanz</strain>
    </source>
</reference>
<dbReference type="Pfam" id="PF11040">
    <property type="entry name" value="DGF-1_C"/>
    <property type="match status" value="1"/>
</dbReference>
<protein>
    <submittedName>
        <fullName evidence="4">Transmembrane protein, putative</fullName>
    </submittedName>
</protein>
<feature type="transmembrane region" description="Helical" evidence="2">
    <location>
        <begin position="157"/>
        <end position="174"/>
    </location>
</feature>
<keyword evidence="2 4" id="KW-0812">Transmembrane</keyword>
<feature type="region of interest" description="Disordered" evidence="1">
    <location>
        <begin position="358"/>
        <end position="400"/>
    </location>
</feature>
<dbReference type="Proteomes" id="UP000051952">
    <property type="component" value="Unassembled WGS sequence"/>
</dbReference>
<feature type="transmembrane region" description="Helical" evidence="2">
    <location>
        <begin position="231"/>
        <end position="251"/>
    </location>
</feature>
<keyword evidence="2" id="KW-1133">Transmembrane helix</keyword>
<evidence type="ECO:0000259" key="3">
    <source>
        <dbReference type="Pfam" id="PF11040"/>
    </source>
</evidence>
<feature type="compositionally biased region" description="Polar residues" evidence="1">
    <location>
        <begin position="426"/>
        <end position="438"/>
    </location>
</feature>
<evidence type="ECO:0000256" key="1">
    <source>
        <dbReference type="SAM" id="MobiDB-lite"/>
    </source>
</evidence>
<feature type="region of interest" description="Disordered" evidence="1">
    <location>
        <begin position="412"/>
        <end position="438"/>
    </location>
</feature>
<dbReference type="AlphaFoldDB" id="A0A0S4J0N9"/>
<dbReference type="EMBL" id="CYKH01000831">
    <property type="protein sequence ID" value="CUG48015.1"/>
    <property type="molecule type" value="Genomic_DNA"/>
</dbReference>
<dbReference type="VEuPathDB" id="TriTrypDB:BSAL_80025"/>
<dbReference type="InterPro" id="IPR021053">
    <property type="entry name" value="Dispersed_gene_fam_prot1_C"/>
</dbReference>
<feature type="transmembrane region" description="Helical" evidence="2">
    <location>
        <begin position="257"/>
        <end position="275"/>
    </location>
</feature>
<feature type="domain" description="Dispersed gene family protein 1 C-terminal" evidence="3">
    <location>
        <begin position="122"/>
        <end position="303"/>
    </location>
</feature>
<keyword evidence="2" id="KW-0472">Membrane</keyword>
<evidence type="ECO:0000313" key="4">
    <source>
        <dbReference type="EMBL" id="CUG48015.1"/>
    </source>
</evidence>
<sequence>MIDAQSLVALGRSVCAPQALHEATSASQFLLSPFYSLGDYAMVFGNLGLFLLFHGMHRFQLYRRNKTFERTTATLYHNNPPPVAKHSNMHDLNPAASGAVASSPLTMITSLPTTTIMRPAVALKFPNHSISLAMLLAPGVVNGGMRGIFSGEVVDTIGGVVGLVAVSLGVWWRWRSGNLRELKPMRFVLWPHHVRRSFIAPWLLPYGQWGPLSLRSTHGRLRGAVRVGCEWLSAQTITVALLVQAVASIPVPTSWCVGLWFVLCGVQLISVMLIVVVRPARAPATDVLQVISLLITATLELIAGLIASHATAIESESPLTVLSLASMVTSVVKSAHTALIFVWEMQQNNQQQQVIGGGAMEGDDGTIGNITSSNRKGARLLPRQDLRDSPPMVSPRESAWSSQLPSLFLLSPIEEDDDDDDDGLEESSSWRSRMKSGTTPAQLLEELIGAVCALHLEAKKETKVSRWE</sequence>
<keyword evidence="5" id="KW-1185">Reference proteome</keyword>
<feature type="transmembrane region" description="Helical" evidence="2">
    <location>
        <begin position="287"/>
        <end position="307"/>
    </location>
</feature>
<name>A0A0S4J0N9_BODSA</name>
<feature type="compositionally biased region" description="Acidic residues" evidence="1">
    <location>
        <begin position="413"/>
        <end position="425"/>
    </location>
</feature>
<organism evidence="4 5">
    <name type="scientific">Bodo saltans</name>
    <name type="common">Flagellated protozoan</name>
    <dbReference type="NCBI Taxonomy" id="75058"/>
    <lineage>
        <taxon>Eukaryota</taxon>
        <taxon>Discoba</taxon>
        <taxon>Euglenozoa</taxon>
        <taxon>Kinetoplastea</taxon>
        <taxon>Metakinetoplastina</taxon>
        <taxon>Eubodonida</taxon>
        <taxon>Bodonidae</taxon>
        <taxon>Bodo</taxon>
    </lineage>
</organism>
<feature type="transmembrane region" description="Helical" evidence="2">
    <location>
        <begin position="37"/>
        <end position="56"/>
    </location>
</feature>
<evidence type="ECO:0000313" key="5">
    <source>
        <dbReference type="Proteomes" id="UP000051952"/>
    </source>
</evidence>
<feature type="transmembrane region" description="Helical" evidence="2">
    <location>
        <begin position="125"/>
        <end position="145"/>
    </location>
</feature>
<accession>A0A0S4J0N9</accession>
<proteinExistence type="predicted"/>
<evidence type="ECO:0000256" key="2">
    <source>
        <dbReference type="SAM" id="Phobius"/>
    </source>
</evidence>
<gene>
    <name evidence="4" type="ORF">BSAL_80025</name>
</gene>